<feature type="active site" evidence="5">
    <location>
        <position position="280"/>
    </location>
</feature>
<feature type="domain" description="Erythronate-4-phosphate dehydrogenase dimerisation" evidence="8">
    <location>
        <begin position="352"/>
        <end position="391"/>
    </location>
</feature>
<comment type="catalytic activity">
    <reaction evidence="5">
        <text>4-phospho-D-erythronate + NAD(+) = (R)-3-hydroxy-2-oxo-4-phosphooxybutanoate + NADH + H(+)</text>
        <dbReference type="Rhea" id="RHEA:18829"/>
        <dbReference type="ChEBI" id="CHEBI:15378"/>
        <dbReference type="ChEBI" id="CHEBI:57540"/>
        <dbReference type="ChEBI" id="CHEBI:57945"/>
        <dbReference type="ChEBI" id="CHEBI:58538"/>
        <dbReference type="ChEBI" id="CHEBI:58766"/>
        <dbReference type="EC" id="1.1.1.290"/>
    </reaction>
</comment>
<dbReference type="Pfam" id="PF00389">
    <property type="entry name" value="2-Hacid_dh"/>
    <property type="match status" value="1"/>
</dbReference>
<evidence type="ECO:0000313" key="9">
    <source>
        <dbReference type="EMBL" id="GHD30373.1"/>
    </source>
</evidence>
<feature type="active site" description="Proton donor" evidence="5">
    <location>
        <position position="297"/>
    </location>
</feature>
<dbReference type="Proteomes" id="UP000610203">
    <property type="component" value="Unassembled WGS sequence"/>
</dbReference>
<comment type="pathway">
    <text evidence="5">Cofactor biosynthesis; pyridoxine 5'-phosphate biosynthesis; pyridoxine 5'-phosphate from D-erythrose 4-phosphate: step 2/5.</text>
</comment>
<dbReference type="InterPro" id="IPR020921">
    <property type="entry name" value="Erythronate-4-P_DHase"/>
</dbReference>
<keyword evidence="2 5" id="KW-0560">Oxidoreductase</keyword>
<dbReference type="InterPro" id="IPR036291">
    <property type="entry name" value="NAD(P)-bd_dom_sf"/>
</dbReference>
<sequence length="392" mass="42807">MTDTVTGITILADSNIASLDEFFTATMLGQATEQTVSIIKVAGRDINAQLLAELQPTILLIRSVTSVNEALLADNESVEFVGSATIGTDHVDQDYLAARNITFANAAGCSKHSVAQYVLTAILTLRPQYWQPSTTLLMTSSMPPLTLGIIGLGNIGSTLAQYATALGWQVLGYDPLLHPSDTNNASFEQVLSQSDVVSLHVPLTDKKSTHKKAAAGQSFQSSNGSDYPTRHLINAEALAMMSPHTMLINSARGPVVNASDLEADIERNERQVVLDVFEHEPEISEGLLAKLAIATPHIAGYTVEGKLRGTQIIYDALCEKLAVAPAQSMQKLLPLNMFLWSELKAHPDRLIKFYDIMQDDASLRSQAVDGQVNGADFDQLRRDYHLRREWQF</sequence>
<feature type="binding site" evidence="5">
    <location>
        <position position="301"/>
    </location>
    <ligand>
        <name>substrate</name>
    </ligand>
</feature>
<dbReference type="InterPro" id="IPR006139">
    <property type="entry name" value="D-isomer_2_OHA_DH_cat_dom"/>
</dbReference>
<feature type="binding site" evidence="5">
    <location>
        <position position="63"/>
    </location>
    <ligand>
        <name>substrate</name>
    </ligand>
</feature>
<reference evidence="10" key="1">
    <citation type="journal article" date="2019" name="Int. J. Syst. Evol. Microbiol.">
        <title>The Global Catalogue of Microorganisms (GCM) 10K type strain sequencing project: providing services to taxonomists for standard genome sequencing and annotation.</title>
        <authorList>
            <consortium name="The Broad Institute Genomics Platform"/>
            <consortium name="The Broad Institute Genome Sequencing Center for Infectious Disease"/>
            <person name="Wu L."/>
            <person name="Ma J."/>
        </authorList>
    </citation>
    <scope>NUCLEOTIDE SEQUENCE [LARGE SCALE GENOMIC DNA]</scope>
    <source>
        <strain evidence="10">KCTC 42280</strain>
    </source>
</reference>
<keyword evidence="3 5" id="KW-0520">NAD</keyword>
<evidence type="ECO:0000256" key="1">
    <source>
        <dbReference type="ARBA" id="ARBA00022490"/>
    </source>
</evidence>
<feature type="domain" description="D-isomer specific 2-hydroxyacid dehydrogenase NAD-binding" evidence="7">
    <location>
        <begin position="229"/>
        <end position="299"/>
    </location>
</feature>
<name>A0ABQ3GRU9_9GAMM</name>
<feature type="binding site" evidence="5">
    <location>
        <position position="85"/>
    </location>
    <ligand>
        <name>substrate</name>
    </ligand>
</feature>
<protein>
    <recommendedName>
        <fullName evidence="5">Erythronate-4-phosphate dehydrogenase</fullName>
        <ecNumber evidence="5">1.1.1.290</ecNumber>
    </recommendedName>
</protein>
<feature type="binding site" evidence="5">
    <location>
        <position position="275"/>
    </location>
    <ligand>
        <name>NAD(+)</name>
        <dbReference type="ChEBI" id="CHEBI:57540"/>
    </ligand>
</feature>
<comment type="similarity">
    <text evidence="5">Belongs to the D-isomer specific 2-hydroxyacid dehydrogenase family. PdxB subfamily.</text>
</comment>
<feature type="domain" description="D-isomer specific 2-hydroxyacid dehydrogenase NAD-binding" evidence="7">
    <location>
        <begin position="129"/>
        <end position="207"/>
    </location>
</feature>
<dbReference type="EMBL" id="BMZR01000002">
    <property type="protein sequence ID" value="GHD30373.1"/>
    <property type="molecule type" value="Genomic_DNA"/>
</dbReference>
<organism evidence="9 10">
    <name type="scientific">Psychrobacter glaciei</name>
    <dbReference type="NCBI Taxonomy" id="619771"/>
    <lineage>
        <taxon>Bacteria</taxon>
        <taxon>Pseudomonadati</taxon>
        <taxon>Pseudomonadota</taxon>
        <taxon>Gammaproteobacteria</taxon>
        <taxon>Moraxellales</taxon>
        <taxon>Moraxellaceae</taxon>
        <taxon>Psychrobacter</taxon>
    </lineage>
</organism>
<dbReference type="CDD" id="cd12158">
    <property type="entry name" value="ErythrP_dh"/>
    <property type="match status" value="1"/>
</dbReference>
<dbReference type="InterPro" id="IPR029752">
    <property type="entry name" value="D-isomer_DH_CS1"/>
</dbReference>
<dbReference type="RefSeq" id="WP_189582937.1">
    <property type="nucleotide sequence ID" value="NZ_BMZR01000002.1"/>
</dbReference>
<evidence type="ECO:0000259" key="7">
    <source>
        <dbReference type="Pfam" id="PF02826"/>
    </source>
</evidence>
<evidence type="ECO:0000259" key="6">
    <source>
        <dbReference type="Pfam" id="PF00389"/>
    </source>
</evidence>
<dbReference type="SUPFAM" id="SSF51735">
    <property type="entry name" value="NAD(P)-binding Rossmann-fold domains"/>
    <property type="match status" value="1"/>
</dbReference>
<accession>A0ABQ3GRU9</accession>
<dbReference type="SUPFAM" id="SSF52283">
    <property type="entry name" value="Formate/glycerate dehydrogenase catalytic domain-like"/>
    <property type="match status" value="1"/>
</dbReference>
<dbReference type="Gene3D" id="3.30.1370.170">
    <property type="match status" value="1"/>
</dbReference>
<dbReference type="Pfam" id="PF11890">
    <property type="entry name" value="DUF3410"/>
    <property type="match status" value="1"/>
</dbReference>
<comment type="function">
    <text evidence="5">Catalyzes the oxidation of erythronate-4-phosphate to 3-hydroxy-2-oxo-4-phosphonooxybutanoate.</text>
</comment>
<comment type="caution">
    <text evidence="9">The sequence shown here is derived from an EMBL/GenBank/DDBJ whole genome shotgun (WGS) entry which is preliminary data.</text>
</comment>
<dbReference type="Pfam" id="PF02826">
    <property type="entry name" value="2-Hacid_dh_C"/>
    <property type="match status" value="2"/>
</dbReference>
<proteinExistence type="inferred from homology"/>
<evidence type="ECO:0000259" key="8">
    <source>
        <dbReference type="Pfam" id="PF11890"/>
    </source>
</evidence>
<feature type="binding site" evidence="5">
    <location>
        <position position="174"/>
    </location>
    <ligand>
        <name>NAD(+)</name>
        <dbReference type="ChEBI" id="CHEBI:57540"/>
    </ligand>
</feature>
<dbReference type="InterPro" id="IPR024531">
    <property type="entry name" value="Erythronate-4-P_DHase_dimer"/>
</dbReference>
<evidence type="ECO:0000256" key="2">
    <source>
        <dbReference type="ARBA" id="ARBA00023002"/>
    </source>
</evidence>
<comment type="caution">
    <text evidence="5">Lacks conserved residue(s) required for the propagation of feature annotation.</text>
</comment>
<evidence type="ECO:0000256" key="3">
    <source>
        <dbReference type="ARBA" id="ARBA00023027"/>
    </source>
</evidence>
<dbReference type="PROSITE" id="PS00065">
    <property type="entry name" value="D_2_HYDROXYACID_DH_1"/>
    <property type="match status" value="1"/>
</dbReference>
<evidence type="ECO:0000256" key="4">
    <source>
        <dbReference type="ARBA" id="ARBA00023096"/>
    </source>
</evidence>
<dbReference type="PANTHER" id="PTHR43761">
    <property type="entry name" value="D-ISOMER SPECIFIC 2-HYDROXYACID DEHYDROGENASE FAMILY PROTEIN (AFU_ORTHOLOGUE AFUA_1G13630)"/>
    <property type="match status" value="1"/>
</dbReference>
<keyword evidence="10" id="KW-1185">Reference proteome</keyword>
<dbReference type="HAMAP" id="MF_01825">
    <property type="entry name" value="PdxB"/>
    <property type="match status" value="1"/>
</dbReference>
<dbReference type="InterPro" id="IPR006140">
    <property type="entry name" value="D-isomer_DH_NAD-bd"/>
</dbReference>
<dbReference type="PANTHER" id="PTHR43761:SF1">
    <property type="entry name" value="D-ISOMER SPECIFIC 2-HYDROXYACID DEHYDROGENASE CATALYTIC DOMAIN-CONTAINING PROTEIN-RELATED"/>
    <property type="match status" value="1"/>
</dbReference>
<evidence type="ECO:0000256" key="5">
    <source>
        <dbReference type="HAMAP-Rule" id="MF_01825"/>
    </source>
</evidence>
<feature type="binding site" evidence="5">
    <location>
        <position position="300"/>
    </location>
    <ligand>
        <name>NAD(+)</name>
        <dbReference type="ChEBI" id="CHEBI:57540"/>
    </ligand>
</feature>
<evidence type="ECO:0000313" key="10">
    <source>
        <dbReference type="Proteomes" id="UP000610203"/>
    </source>
</evidence>
<feature type="active site" evidence="5">
    <location>
        <position position="252"/>
    </location>
</feature>
<dbReference type="Gene3D" id="3.40.50.720">
    <property type="entry name" value="NAD(P)-binding Rossmann-like Domain"/>
    <property type="match status" value="2"/>
</dbReference>
<feature type="domain" description="D-isomer specific 2-hydroxyacid dehydrogenase catalytic" evidence="6">
    <location>
        <begin position="47"/>
        <end position="320"/>
    </location>
</feature>
<dbReference type="InterPro" id="IPR050418">
    <property type="entry name" value="D-iso_2-hydroxyacid_DH_PdxB"/>
</dbReference>
<comment type="subunit">
    <text evidence="5">Homodimer.</text>
</comment>
<keyword evidence="4 5" id="KW-0664">Pyridoxine biosynthesis</keyword>
<dbReference type="InterPro" id="IPR038251">
    <property type="entry name" value="PdxB_dimer_sf"/>
</dbReference>
<gene>
    <name evidence="5 9" type="primary">pdxB</name>
    <name evidence="9" type="ORF">GCM10016272_11060</name>
</gene>
<dbReference type="EC" id="1.1.1.290" evidence="5"/>
<comment type="subcellular location">
    <subcellularLocation>
        <location evidence="5">Cytoplasm</location>
    </subcellularLocation>
</comment>
<keyword evidence="1 5" id="KW-0963">Cytoplasm</keyword>